<dbReference type="InterPro" id="IPR017932">
    <property type="entry name" value="GATase_2_dom"/>
</dbReference>
<dbReference type="SUPFAM" id="SSF56235">
    <property type="entry name" value="N-terminal nucleophile aminohydrolases (Ntn hydrolases)"/>
    <property type="match status" value="1"/>
</dbReference>
<dbReference type="EMBL" id="GG745351">
    <property type="protein sequence ID" value="KNE66726.1"/>
    <property type="molecule type" value="Genomic_DNA"/>
</dbReference>
<dbReference type="Proteomes" id="UP000054350">
    <property type="component" value="Unassembled WGS sequence"/>
</dbReference>
<feature type="domain" description="Asparagine synthetase" evidence="4">
    <location>
        <begin position="485"/>
        <end position="558"/>
    </location>
</feature>
<sequence length="604" mass="65469">MCGIAAQFVRSPTNSTAQLAATQHGQELASQATENASPSLAPQVDPSWIKHRGPNHFGLVEVVVASEHRGADAATKSNGTAAAVQESAENSHIKDGSLQLIASVLHLRGEKMVEQPVRFHGTGDNELILCWNGEVYAGMGTGTDLAAQSDTAYLIRQLSEIDVCSRTAADFGAGIVALFEDLEAEFAMILFNARFKTLWYGRDCLGRRSLLHHHAADTLALSSVHLPGCPEVPVGGLWSVDLSAPSLVDSRVQWPWSRFHKDTRLNLVVPSDLAAQVPINPADFPALNDLDSAHAATVTNLLGLLSESVRMRAQALPTPSTPTNAPLAVLFSGGLDCTILAALLDQHVPRTSPIHLLNVAFENPRVLTASKRGSGTNDPWAVPDRRTARQALAELQRVAPTRTWRLLEINVPYAVAMAHRATIAALMAPLDTVMDMSIAMAFYFAARAVHEDGEVACAAPVLFSGLGADELVGGYGRHRVQWEKGGWTSLGEELQLEVDRIASRNLGRDDRIVSHFGKEVRFPYLDKRVVTFLTALPVHWKCDPRYGKGIGDKILLRLVARELGLEVTAKEAKRAVQFGSRTAKMELGTRNVTGTMKVEVRGEQ</sequence>
<dbReference type="PANTHER" id="PTHR45937">
    <property type="entry name" value="ASPARAGINE SYNTHETASE DOMAIN-CONTAINING PROTEIN 1"/>
    <property type="match status" value="1"/>
</dbReference>
<evidence type="ECO:0000256" key="2">
    <source>
        <dbReference type="ARBA" id="ARBA00022888"/>
    </source>
</evidence>
<reference evidence="6 7" key="1">
    <citation type="submission" date="2009-11" db="EMBL/GenBank/DDBJ databases">
        <title>Annotation of Allomyces macrogynus ATCC 38327.</title>
        <authorList>
            <consortium name="The Broad Institute Genome Sequencing Platform"/>
            <person name="Russ C."/>
            <person name="Cuomo C."/>
            <person name="Burger G."/>
            <person name="Gray M.W."/>
            <person name="Holland P.W.H."/>
            <person name="King N."/>
            <person name="Lang F.B.F."/>
            <person name="Roger A.J."/>
            <person name="Ruiz-Trillo I."/>
            <person name="Young S.K."/>
            <person name="Zeng Q."/>
            <person name="Gargeya S."/>
            <person name="Fitzgerald M."/>
            <person name="Haas B."/>
            <person name="Abouelleil A."/>
            <person name="Alvarado L."/>
            <person name="Arachchi H.M."/>
            <person name="Berlin A."/>
            <person name="Chapman S.B."/>
            <person name="Gearin G."/>
            <person name="Goldberg J."/>
            <person name="Griggs A."/>
            <person name="Gujja S."/>
            <person name="Hansen M."/>
            <person name="Heiman D."/>
            <person name="Howarth C."/>
            <person name="Larimer J."/>
            <person name="Lui A."/>
            <person name="MacDonald P.J.P."/>
            <person name="McCowen C."/>
            <person name="Montmayeur A."/>
            <person name="Murphy C."/>
            <person name="Neiman D."/>
            <person name="Pearson M."/>
            <person name="Priest M."/>
            <person name="Roberts A."/>
            <person name="Saif S."/>
            <person name="Shea T."/>
            <person name="Sisk P."/>
            <person name="Stolte C."/>
            <person name="Sykes S."/>
            <person name="Wortman J."/>
            <person name="Nusbaum C."/>
            <person name="Birren B."/>
        </authorList>
    </citation>
    <scope>NUCLEOTIDE SEQUENCE [LARGE SCALE GENOMIC DNA]</scope>
    <source>
        <strain evidence="6 7">ATCC 38327</strain>
    </source>
</reference>
<dbReference type="InterPro" id="IPR014729">
    <property type="entry name" value="Rossmann-like_a/b/a_fold"/>
</dbReference>
<dbReference type="InterPro" id="IPR051857">
    <property type="entry name" value="Asn_synthetase_domain"/>
</dbReference>
<dbReference type="SUPFAM" id="SSF52402">
    <property type="entry name" value="Adenine nucleotide alpha hydrolases-like"/>
    <property type="match status" value="1"/>
</dbReference>
<evidence type="ECO:0000313" key="6">
    <source>
        <dbReference type="EMBL" id="KNE66726.1"/>
    </source>
</evidence>
<dbReference type="Pfam" id="PF00733">
    <property type="entry name" value="Asn_synthase"/>
    <property type="match status" value="2"/>
</dbReference>
<proteinExistence type="predicted"/>
<dbReference type="GO" id="GO:0006529">
    <property type="term" value="P:asparagine biosynthetic process"/>
    <property type="evidence" value="ECO:0007669"/>
    <property type="project" value="UniProtKB-KW"/>
</dbReference>
<dbReference type="InterPro" id="IPR029055">
    <property type="entry name" value="Ntn_hydrolases_N"/>
</dbReference>
<dbReference type="PANTHER" id="PTHR45937:SF1">
    <property type="entry name" value="ASPARAGINE SYNTHETASE DOMAIN-CONTAINING PROTEIN 1"/>
    <property type="match status" value="1"/>
</dbReference>
<keyword evidence="2" id="KW-0061">Asparagine biosynthesis</keyword>
<dbReference type="CDD" id="cd01991">
    <property type="entry name" value="Asn_synthase_B_C"/>
    <property type="match status" value="1"/>
</dbReference>
<dbReference type="Pfam" id="PF13537">
    <property type="entry name" value="GATase_7"/>
    <property type="match status" value="1"/>
</dbReference>
<dbReference type="OrthoDB" id="10252281at2759"/>
<feature type="domain" description="Asparagine synthetase" evidence="4">
    <location>
        <begin position="304"/>
        <end position="481"/>
    </location>
</feature>
<dbReference type="AlphaFoldDB" id="A0A0L0SW78"/>
<evidence type="ECO:0000259" key="5">
    <source>
        <dbReference type="Pfam" id="PF13537"/>
    </source>
</evidence>
<keyword evidence="1" id="KW-0028">Amino-acid biosynthesis</keyword>
<feature type="domain" description="Glutamine amidotransferase type-2" evidence="5">
    <location>
        <begin position="114"/>
        <end position="223"/>
    </location>
</feature>
<dbReference type="Gene3D" id="3.60.20.10">
    <property type="entry name" value="Glutamine Phosphoribosylpyrophosphate, subunit 1, domain 1"/>
    <property type="match status" value="1"/>
</dbReference>
<dbReference type="VEuPathDB" id="FungiDB:AMAG_11224"/>
<dbReference type="GO" id="GO:0004066">
    <property type="term" value="F:asparagine synthase (glutamine-hydrolyzing) activity"/>
    <property type="evidence" value="ECO:0007669"/>
    <property type="project" value="InterPro"/>
</dbReference>
<dbReference type="Gene3D" id="3.40.50.620">
    <property type="entry name" value="HUPs"/>
    <property type="match status" value="1"/>
</dbReference>
<evidence type="ECO:0000256" key="1">
    <source>
        <dbReference type="ARBA" id="ARBA00022605"/>
    </source>
</evidence>
<name>A0A0L0SW78_ALLM3</name>
<evidence type="ECO:0000259" key="4">
    <source>
        <dbReference type="Pfam" id="PF00733"/>
    </source>
</evidence>
<dbReference type="STRING" id="578462.A0A0L0SW78"/>
<reference evidence="7" key="2">
    <citation type="submission" date="2009-11" db="EMBL/GenBank/DDBJ databases">
        <title>The Genome Sequence of Allomyces macrogynus strain ATCC 38327.</title>
        <authorList>
            <consortium name="The Broad Institute Genome Sequencing Platform"/>
            <person name="Russ C."/>
            <person name="Cuomo C."/>
            <person name="Shea T."/>
            <person name="Young S.K."/>
            <person name="Zeng Q."/>
            <person name="Koehrsen M."/>
            <person name="Haas B."/>
            <person name="Borodovsky M."/>
            <person name="Guigo R."/>
            <person name="Alvarado L."/>
            <person name="Berlin A."/>
            <person name="Borenstein D."/>
            <person name="Chen Z."/>
            <person name="Engels R."/>
            <person name="Freedman E."/>
            <person name="Gellesch M."/>
            <person name="Goldberg J."/>
            <person name="Griggs A."/>
            <person name="Gujja S."/>
            <person name="Heiman D."/>
            <person name="Hepburn T."/>
            <person name="Howarth C."/>
            <person name="Jen D."/>
            <person name="Larson L."/>
            <person name="Lewis B."/>
            <person name="Mehta T."/>
            <person name="Park D."/>
            <person name="Pearson M."/>
            <person name="Roberts A."/>
            <person name="Saif S."/>
            <person name="Shenoy N."/>
            <person name="Sisk P."/>
            <person name="Stolte C."/>
            <person name="Sykes S."/>
            <person name="Walk T."/>
            <person name="White J."/>
            <person name="Yandava C."/>
            <person name="Burger G."/>
            <person name="Gray M.W."/>
            <person name="Holland P.W.H."/>
            <person name="King N."/>
            <person name="Lang F.B.F."/>
            <person name="Roger A.J."/>
            <person name="Ruiz-Trillo I."/>
            <person name="Lander E."/>
            <person name="Nusbaum C."/>
        </authorList>
    </citation>
    <scope>NUCLEOTIDE SEQUENCE [LARGE SCALE GENOMIC DNA]</scope>
    <source>
        <strain evidence="7">ATCC 38327</strain>
    </source>
</reference>
<evidence type="ECO:0000256" key="3">
    <source>
        <dbReference type="ARBA" id="ARBA00022962"/>
    </source>
</evidence>
<accession>A0A0L0SW78</accession>
<dbReference type="eggNOG" id="KOG0573">
    <property type="taxonomic scope" value="Eukaryota"/>
</dbReference>
<organism evidence="6 7">
    <name type="scientific">Allomyces macrogynus (strain ATCC 38327)</name>
    <name type="common">Allomyces javanicus var. macrogynus</name>
    <dbReference type="NCBI Taxonomy" id="578462"/>
    <lineage>
        <taxon>Eukaryota</taxon>
        <taxon>Fungi</taxon>
        <taxon>Fungi incertae sedis</taxon>
        <taxon>Blastocladiomycota</taxon>
        <taxon>Blastocladiomycetes</taxon>
        <taxon>Blastocladiales</taxon>
        <taxon>Blastocladiaceae</taxon>
        <taxon>Allomyces</taxon>
    </lineage>
</organism>
<evidence type="ECO:0000313" key="7">
    <source>
        <dbReference type="Proteomes" id="UP000054350"/>
    </source>
</evidence>
<gene>
    <name evidence="6" type="ORF">AMAG_11224</name>
</gene>
<protein>
    <recommendedName>
        <fullName evidence="8">Glutamine amidotransferase type-2 domain-containing protein</fullName>
    </recommendedName>
</protein>
<evidence type="ECO:0008006" key="8">
    <source>
        <dbReference type="Google" id="ProtNLM"/>
    </source>
</evidence>
<keyword evidence="3" id="KW-0315">Glutamine amidotransferase</keyword>
<dbReference type="InterPro" id="IPR001962">
    <property type="entry name" value="Asn_synthase"/>
</dbReference>
<keyword evidence="7" id="KW-1185">Reference proteome</keyword>
<dbReference type="OMA" id="SVYESCP"/>